<dbReference type="EMBL" id="JAJSOF020000040">
    <property type="protein sequence ID" value="KAJ4426072.1"/>
    <property type="molecule type" value="Genomic_DNA"/>
</dbReference>
<feature type="compositionally biased region" description="Low complexity" evidence="1">
    <location>
        <begin position="124"/>
        <end position="135"/>
    </location>
</feature>
<keyword evidence="3" id="KW-1185">Reference proteome</keyword>
<sequence length="412" mass="46733">MMGLCEGDNEPPGALNNILQNVYYDVHGCREAWTNNCILNELAVSMAICSKDAENTPSLGAVVLVLLVREFGTIDVKPSVADIRMLNKLRDELKDEQEVMEACTLLLIDETPNLDMKNGQQVYETETSSQTTTSSYAPSPKRTDDDYKQKALDDTASGKRRSLTSVKNRFPLITQKVLYDYDAKVKKKKKEEEKEKKPGMADINVMVLQHFKQSEVRTLSFMTEDDNNALSEPALRISYKICHETAKELKTFNEGEFIKRCLIVLADELCPQQVGEVGAICLSHRTVVRRQYVRMGYDDNNALSEPALRISYKICHETAKELKTFNEGEFIKRCLIVLADELCPQQVGEVGAICLSHRTVVRRQYVRMGYLKVHTKRAKSFHQLLNRITDDEVTLVLTVKTPKKPKIEDQSA</sequence>
<reference evidence="2 3" key="1">
    <citation type="journal article" date="2022" name="Allergy">
        <title>Genome assembly and annotation of Periplaneta americana reveal a comprehensive cockroach allergen profile.</title>
        <authorList>
            <person name="Wang L."/>
            <person name="Xiong Q."/>
            <person name="Saelim N."/>
            <person name="Wang L."/>
            <person name="Nong W."/>
            <person name="Wan A.T."/>
            <person name="Shi M."/>
            <person name="Liu X."/>
            <person name="Cao Q."/>
            <person name="Hui J.H.L."/>
            <person name="Sookrung N."/>
            <person name="Leung T.F."/>
            <person name="Tungtrongchitr A."/>
            <person name="Tsui S.K.W."/>
        </authorList>
    </citation>
    <scope>NUCLEOTIDE SEQUENCE [LARGE SCALE GENOMIC DNA]</scope>
    <source>
        <strain evidence="2">PWHHKU_190912</strain>
    </source>
</reference>
<dbReference type="PANTHER" id="PTHR45913">
    <property type="entry name" value="EPM2A-INTERACTING PROTEIN 1"/>
    <property type="match status" value="1"/>
</dbReference>
<organism evidence="2 3">
    <name type="scientific">Periplaneta americana</name>
    <name type="common">American cockroach</name>
    <name type="synonym">Blatta americana</name>
    <dbReference type="NCBI Taxonomy" id="6978"/>
    <lineage>
        <taxon>Eukaryota</taxon>
        <taxon>Metazoa</taxon>
        <taxon>Ecdysozoa</taxon>
        <taxon>Arthropoda</taxon>
        <taxon>Hexapoda</taxon>
        <taxon>Insecta</taxon>
        <taxon>Pterygota</taxon>
        <taxon>Neoptera</taxon>
        <taxon>Polyneoptera</taxon>
        <taxon>Dictyoptera</taxon>
        <taxon>Blattodea</taxon>
        <taxon>Blattoidea</taxon>
        <taxon>Blattidae</taxon>
        <taxon>Blattinae</taxon>
        <taxon>Periplaneta</taxon>
    </lineage>
</organism>
<feature type="region of interest" description="Disordered" evidence="1">
    <location>
        <begin position="120"/>
        <end position="148"/>
    </location>
</feature>
<proteinExistence type="predicted"/>
<gene>
    <name evidence="2" type="ORF">ANN_26881</name>
</gene>
<name>A0ABQ8RWG3_PERAM</name>
<evidence type="ECO:0000313" key="2">
    <source>
        <dbReference type="EMBL" id="KAJ4426072.1"/>
    </source>
</evidence>
<dbReference type="Proteomes" id="UP001148838">
    <property type="component" value="Unassembled WGS sequence"/>
</dbReference>
<evidence type="ECO:0000256" key="1">
    <source>
        <dbReference type="SAM" id="MobiDB-lite"/>
    </source>
</evidence>
<evidence type="ECO:0000313" key="3">
    <source>
        <dbReference type="Proteomes" id="UP001148838"/>
    </source>
</evidence>
<comment type="caution">
    <text evidence="2">The sequence shown here is derived from an EMBL/GenBank/DDBJ whole genome shotgun (WGS) entry which is preliminary data.</text>
</comment>
<protein>
    <submittedName>
        <fullName evidence="2">Uncharacterized protein</fullName>
    </submittedName>
</protein>
<dbReference type="PANTHER" id="PTHR45913:SF5">
    <property type="entry name" value="GENERAL TRANSCRIPTION FACTOR II-I REPEAT DOMAIN-CONTAINING PROTEIN 2A-LIKE PROTEIN"/>
    <property type="match status" value="1"/>
</dbReference>
<accession>A0ABQ8RWG3</accession>